<dbReference type="Proteomes" id="UP001154282">
    <property type="component" value="Unassembled WGS sequence"/>
</dbReference>
<keyword evidence="4" id="KW-1185">Reference proteome</keyword>
<accession>A0AAV0JVC7</accession>
<reference evidence="3" key="1">
    <citation type="submission" date="2022-08" db="EMBL/GenBank/DDBJ databases">
        <authorList>
            <person name="Gutierrez-Valencia J."/>
        </authorList>
    </citation>
    <scope>NUCLEOTIDE SEQUENCE</scope>
</reference>
<evidence type="ECO:0000259" key="2">
    <source>
        <dbReference type="Pfam" id="PF23156"/>
    </source>
</evidence>
<name>A0AAV0JVC7_9ROSI</name>
<feature type="compositionally biased region" description="Basic residues" evidence="1">
    <location>
        <begin position="1"/>
        <end position="11"/>
    </location>
</feature>
<evidence type="ECO:0000313" key="3">
    <source>
        <dbReference type="EMBL" id="CAI0413932.1"/>
    </source>
</evidence>
<feature type="domain" description="DUF7054" evidence="2">
    <location>
        <begin position="154"/>
        <end position="237"/>
    </location>
</feature>
<dbReference type="AlphaFoldDB" id="A0AAV0JVC7"/>
<proteinExistence type="predicted"/>
<dbReference type="Pfam" id="PF23156">
    <property type="entry name" value="DUF7054"/>
    <property type="match status" value="1"/>
</dbReference>
<sequence length="302" mass="33426">MPERNPRRRHPGSGGGSSRKTKPPHPSPSPRATRCRKASPSPAAPPNRNRPLSRIRNYHSGRTSRVLKRCASEPILRSNPTGDQEEEGPSDGDPLLHDRPSHSSSFTCLENYCWPEGVAAIHRPRTWTDVFSSSPSRLGSGSSPRPSFDVYSRDAKVVLNVTVEGSPGPVRTMVKLGSTVEETIGLVVDKYSEEGRTPRLGRDAEPSYELHHSHFSLQCLERSELIGEVGSRNFYMRKSGSSRRKSRSGSLLGSSPATVERNSPPPKGIPPAIVLFQGFFARKFSKIVRRTRRVWNMVVCLP</sequence>
<feature type="region of interest" description="Disordered" evidence="1">
    <location>
        <begin position="237"/>
        <end position="266"/>
    </location>
</feature>
<evidence type="ECO:0000256" key="1">
    <source>
        <dbReference type="SAM" id="MobiDB-lite"/>
    </source>
</evidence>
<protein>
    <recommendedName>
        <fullName evidence="2">DUF7054 domain-containing protein</fullName>
    </recommendedName>
</protein>
<feature type="compositionally biased region" description="Low complexity" evidence="1">
    <location>
        <begin position="38"/>
        <end position="50"/>
    </location>
</feature>
<gene>
    <name evidence="3" type="ORF">LITE_LOCUS16120</name>
</gene>
<dbReference type="InterPro" id="IPR055482">
    <property type="entry name" value="DUF7054"/>
</dbReference>
<dbReference type="EMBL" id="CAMGYJ010000005">
    <property type="protein sequence ID" value="CAI0413932.1"/>
    <property type="molecule type" value="Genomic_DNA"/>
</dbReference>
<dbReference type="InterPro" id="IPR040358">
    <property type="entry name" value="At4g22758-like"/>
</dbReference>
<organism evidence="3 4">
    <name type="scientific">Linum tenue</name>
    <dbReference type="NCBI Taxonomy" id="586396"/>
    <lineage>
        <taxon>Eukaryota</taxon>
        <taxon>Viridiplantae</taxon>
        <taxon>Streptophyta</taxon>
        <taxon>Embryophyta</taxon>
        <taxon>Tracheophyta</taxon>
        <taxon>Spermatophyta</taxon>
        <taxon>Magnoliopsida</taxon>
        <taxon>eudicotyledons</taxon>
        <taxon>Gunneridae</taxon>
        <taxon>Pentapetalae</taxon>
        <taxon>rosids</taxon>
        <taxon>fabids</taxon>
        <taxon>Malpighiales</taxon>
        <taxon>Linaceae</taxon>
        <taxon>Linum</taxon>
    </lineage>
</organism>
<dbReference type="PANTHER" id="PTHR33270:SF6">
    <property type="entry name" value="OS02G0448600 PROTEIN"/>
    <property type="match status" value="1"/>
</dbReference>
<evidence type="ECO:0000313" key="4">
    <source>
        <dbReference type="Proteomes" id="UP001154282"/>
    </source>
</evidence>
<comment type="caution">
    <text evidence="3">The sequence shown here is derived from an EMBL/GenBank/DDBJ whole genome shotgun (WGS) entry which is preliminary data.</text>
</comment>
<dbReference type="PANTHER" id="PTHR33270">
    <property type="entry name" value="BNAC05G50380D PROTEIN"/>
    <property type="match status" value="1"/>
</dbReference>
<feature type="region of interest" description="Disordered" evidence="1">
    <location>
        <begin position="1"/>
        <end position="101"/>
    </location>
</feature>